<organism evidence="2 3">
    <name type="scientific">Cenarchaeum symbiosum (strain A)</name>
    <dbReference type="NCBI Taxonomy" id="414004"/>
    <lineage>
        <taxon>Archaea</taxon>
        <taxon>Nitrososphaerota</taxon>
        <taxon>Candidatus Cenarchaeales</taxon>
        <taxon>Candidatus Cenarchaeaceae</taxon>
        <taxon>Candidatus Cenarchaeum</taxon>
    </lineage>
</organism>
<gene>
    <name evidence="2" type="ordered locus">CENSYa_0302</name>
</gene>
<dbReference type="EnsemblBacteria" id="ABK76939">
    <property type="protein sequence ID" value="ABK76939"/>
    <property type="gene ID" value="CENSYa_0302"/>
</dbReference>
<protein>
    <recommendedName>
        <fullName evidence="1">DNA/RNA-binding protein Alba-like domain-containing protein</fullName>
    </recommendedName>
</protein>
<dbReference type="AlphaFoldDB" id="A0RUC2"/>
<dbReference type="InterPro" id="IPR036882">
    <property type="entry name" value="Alba-like_dom_sf"/>
</dbReference>
<evidence type="ECO:0000313" key="3">
    <source>
        <dbReference type="Proteomes" id="UP000000758"/>
    </source>
</evidence>
<dbReference type="EMBL" id="DP000238">
    <property type="protein sequence ID" value="ABK76939.1"/>
    <property type="molecule type" value="Genomic_DNA"/>
</dbReference>
<evidence type="ECO:0000313" key="2">
    <source>
        <dbReference type="EMBL" id="ABK76939.1"/>
    </source>
</evidence>
<dbReference type="GO" id="GO:0003676">
    <property type="term" value="F:nucleic acid binding"/>
    <property type="evidence" value="ECO:0007669"/>
    <property type="project" value="InterPro"/>
</dbReference>
<dbReference type="Proteomes" id="UP000000758">
    <property type="component" value="Chromosome"/>
</dbReference>
<evidence type="ECO:0000259" key="1">
    <source>
        <dbReference type="Pfam" id="PF01918"/>
    </source>
</evidence>
<dbReference type="InterPro" id="IPR002775">
    <property type="entry name" value="DNA/RNA-bd_Alba-like"/>
</dbReference>
<feature type="domain" description="DNA/RNA-binding protein Alba-like" evidence="1">
    <location>
        <begin position="11"/>
        <end position="70"/>
    </location>
</feature>
<sequence>MMVGKQGGIFKVEDDPVMRVAIDVLERLGSLGRITLKASGENIPNAVAIANIITDKMMKGTSSVEKIHVDSENIMVMGQILSTIEITLAKNI</sequence>
<dbReference type="Pfam" id="PF01918">
    <property type="entry name" value="Alba"/>
    <property type="match status" value="1"/>
</dbReference>
<accession>A0RUC2</accession>
<reference evidence="2 3" key="1">
    <citation type="journal article" date="2006" name="Proc. Natl. Acad. Sci. U.S.A.">
        <title>Genomic analysis of the uncultivated marine crenarchaeote Cenarchaeum symbiosum.</title>
        <authorList>
            <person name="Hallam S.J."/>
            <person name="Konstantinidis K.T."/>
            <person name="Putnam N."/>
            <person name="Schleper C."/>
            <person name="Watanabe Y."/>
            <person name="Sugahara J."/>
            <person name="Preston C."/>
            <person name="de la Torre J."/>
            <person name="Richardson P.M."/>
            <person name="DeLong E.F."/>
        </authorList>
    </citation>
    <scope>NUCLEOTIDE SEQUENCE [LARGE SCALE GENOMIC DNA]</scope>
    <source>
        <strain evidence="3">A</strain>
    </source>
</reference>
<dbReference type="Gene3D" id="3.30.110.20">
    <property type="entry name" value="Alba-like domain"/>
    <property type="match status" value="1"/>
</dbReference>
<name>A0RUC2_CENSY</name>
<dbReference type="KEGG" id="csy:CENSYa_0302"/>
<dbReference type="SUPFAM" id="SSF82704">
    <property type="entry name" value="AlbA-like"/>
    <property type="match status" value="1"/>
</dbReference>
<dbReference type="STRING" id="414004.CENSYa_0302"/>
<dbReference type="HOGENOM" id="CLU_179000_0_0_2"/>
<proteinExistence type="predicted"/>
<keyword evidence="3" id="KW-1185">Reference proteome</keyword>